<name>A0A4Q9MR97_9APHY</name>
<dbReference type="AlphaFoldDB" id="A0A4Q9MR97"/>
<dbReference type="Proteomes" id="UP000292957">
    <property type="component" value="Unassembled WGS sequence"/>
</dbReference>
<protein>
    <submittedName>
        <fullName evidence="1">Uncharacterized protein</fullName>
    </submittedName>
</protein>
<evidence type="ECO:0000313" key="1">
    <source>
        <dbReference type="EMBL" id="TBU29588.1"/>
    </source>
</evidence>
<reference evidence="1" key="1">
    <citation type="submission" date="2019-01" db="EMBL/GenBank/DDBJ databases">
        <title>Draft genome sequences of three monokaryotic isolates of the white-rot basidiomycete fungus Dichomitus squalens.</title>
        <authorList>
            <consortium name="DOE Joint Genome Institute"/>
            <person name="Lopez S.C."/>
            <person name="Andreopoulos B."/>
            <person name="Pangilinan J."/>
            <person name="Lipzen A."/>
            <person name="Riley R."/>
            <person name="Ahrendt S."/>
            <person name="Ng V."/>
            <person name="Barry K."/>
            <person name="Daum C."/>
            <person name="Grigoriev I.V."/>
            <person name="Hilden K.S."/>
            <person name="Makela M.R."/>
            <person name="de Vries R.P."/>
        </authorList>
    </citation>
    <scope>NUCLEOTIDE SEQUENCE [LARGE SCALE GENOMIC DNA]</scope>
    <source>
        <strain evidence="1">OM18370.1</strain>
    </source>
</reference>
<organism evidence="1">
    <name type="scientific">Dichomitus squalens</name>
    <dbReference type="NCBI Taxonomy" id="114155"/>
    <lineage>
        <taxon>Eukaryota</taxon>
        <taxon>Fungi</taxon>
        <taxon>Dikarya</taxon>
        <taxon>Basidiomycota</taxon>
        <taxon>Agaricomycotina</taxon>
        <taxon>Agaricomycetes</taxon>
        <taxon>Polyporales</taxon>
        <taxon>Polyporaceae</taxon>
        <taxon>Dichomitus</taxon>
    </lineage>
</organism>
<proteinExistence type="predicted"/>
<gene>
    <name evidence="1" type="ORF">BD311DRAFT_738648</name>
</gene>
<dbReference type="EMBL" id="ML143412">
    <property type="protein sequence ID" value="TBU29588.1"/>
    <property type="molecule type" value="Genomic_DNA"/>
</dbReference>
<sequence length="271" mass="30044">MSLIALTAAMVQRGSVWSDHCTLGPPSVHSNEAATACGKHHFTPFGTRGVSLNGCIAKNEHKSDERIKNNLNGRTPTLIDHKSNNYCLWLAACHALRPEARQKTQVSCRKPIGNATKYDNERRNSLHELKDQMYQTVAVFPSFWSRRWTYSPGDSARTWVKWVDSEGTAHIISRLLLNATRTDPPRARHPGRSVLGEERLLVGEKCIAVVLSLVTEPVTAAGNTFLLSASSCDLLREILNVHKWRNEMLVRPAVSKALAPGLWKATSSSIS</sequence>
<accession>A0A4Q9MR97</accession>